<dbReference type="EMBL" id="BRXZ01004003">
    <property type="protein sequence ID" value="GMH66503.1"/>
    <property type="molecule type" value="Genomic_DNA"/>
</dbReference>
<evidence type="ECO:0000313" key="4">
    <source>
        <dbReference type="Proteomes" id="UP001165082"/>
    </source>
</evidence>
<evidence type="ECO:0008006" key="5">
    <source>
        <dbReference type="Google" id="ProtNLM"/>
    </source>
</evidence>
<dbReference type="OrthoDB" id="691673at2759"/>
<reference evidence="3" key="1">
    <citation type="submission" date="2022-07" db="EMBL/GenBank/DDBJ databases">
        <title>Genome analysis of Parmales, a sister group of diatoms, reveals the evolutionary specialization of diatoms from phago-mixotrophs to photoautotrophs.</title>
        <authorList>
            <person name="Ban H."/>
            <person name="Sato S."/>
            <person name="Yoshikawa S."/>
            <person name="Kazumasa Y."/>
            <person name="Nakamura Y."/>
            <person name="Ichinomiya M."/>
            <person name="Saitoh K."/>
            <person name="Sato N."/>
            <person name="Blanc-Mathieu R."/>
            <person name="Endo H."/>
            <person name="Kuwata A."/>
            <person name="Ogata H."/>
        </authorList>
    </citation>
    <scope>NUCLEOTIDE SEQUENCE</scope>
</reference>
<organism evidence="3 4">
    <name type="scientific">Triparma retinervis</name>
    <dbReference type="NCBI Taxonomy" id="2557542"/>
    <lineage>
        <taxon>Eukaryota</taxon>
        <taxon>Sar</taxon>
        <taxon>Stramenopiles</taxon>
        <taxon>Ochrophyta</taxon>
        <taxon>Bolidophyceae</taxon>
        <taxon>Parmales</taxon>
        <taxon>Triparmaceae</taxon>
        <taxon>Triparma</taxon>
    </lineage>
</organism>
<feature type="domain" description="DUF6824" evidence="2">
    <location>
        <begin position="255"/>
        <end position="339"/>
    </location>
</feature>
<dbReference type="InterPro" id="IPR004839">
    <property type="entry name" value="Aminotransferase_I/II_large"/>
</dbReference>
<dbReference type="Pfam" id="PF00155">
    <property type="entry name" value="Aminotran_1_2"/>
    <property type="match status" value="1"/>
</dbReference>
<name>A0A9W7AC46_9STRA</name>
<evidence type="ECO:0000259" key="1">
    <source>
        <dbReference type="Pfam" id="PF00155"/>
    </source>
</evidence>
<evidence type="ECO:0000313" key="3">
    <source>
        <dbReference type="EMBL" id="GMH66503.1"/>
    </source>
</evidence>
<dbReference type="InterPro" id="IPR015421">
    <property type="entry name" value="PyrdxlP-dep_Trfase_major"/>
</dbReference>
<dbReference type="InterPro" id="IPR049227">
    <property type="entry name" value="DUF6824"/>
</dbReference>
<dbReference type="PANTHER" id="PTHR42858">
    <property type="entry name" value="AMINOTRANSFERASE"/>
    <property type="match status" value="1"/>
</dbReference>
<dbReference type="AlphaFoldDB" id="A0A9W7AC46"/>
<dbReference type="GO" id="GO:0047536">
    <property type="term" value="F:2-aminoadipate transaminase activity"/>
    <property type="evidence" value="ECO:0007669"/>
    <property type="project" value="TreeGrafter"/>
</dbReference>
<proteinExistence type="predicted"/>
<sequence length="365" mass="40511">MDATNGGIDLDVLEMMLDESIIPPPSAIYIIPTNNNPTGMTYSSSRREKLVRLASAHNIIIIADEVYHLLDWREDAKPGRMVTTAGADPSLTISLNSFTKIFSPGLRLGWIECKHQPLLLNIENLGYIRSQGGIAPLNSELMRIILTRGLLQPHLASVKSALKLRLDLILEKVASCPNITVPYPPTGGYFLWLKLLNVASEAAVVSALEKSQGVVVLPGSSCCQPSAPPLDGVFIRLNGTDSSDNSDSHESESSIFFAKGQKIREHPPNKHLTKLITTNIDAYYQAIGRHEKRDIIERIYDDLSSQGYTFHAPMIANKPPYQVVSRKVALTKIAQSIRDRKSLIPKIRRRQSRQKFKLSQAIKAR</sequence>
<feature type="domain" description="Aminotransferase class I/classII large" evidence="1">
    <location>
        <begin position="4"/>
        <end position="222"/>
    </location>
</feature>
<keyword evidence="4" id="KW-1185">Reference proteome</keyword>
<protein>
    <recommendedName>
        <fullName evidence="5">Aminotransferase class I/classII domain-containing protein</fullName>
    </recommendedName>
</protein>
<comment type="caution">
    <text evidence="3">The sequence shown here is derived from an EMBL/GenBank/DDBJ whole genome shotgun (WGS) entry which is preliminary data.</text>
</comment>
<dbReference type="CDD" id="cd00609">
    <property type="entry name" value="AAT_like"/>
    <property type="match status" value="1"/>
</dbReference>
<dbReference type="GO" id="GO:0030170">
    <property type="term" value="F:pyridoxal phosphate binding"/>
    <property type="evidence" value="ECO:0007669"/>
    <property type="project" value="InterPro"/>
</dbReference>
<dbReference type="Proteomes" id="UP001165082">
    <property type="component" value="Unassembled WGS sequence"/>
</dbReference>
<dbReference type="Gene3D" id="3.40.640.10">
    <property type="entry name" value="Type I PLP-dependent aspartate aminotransferase-like (Major domain)"/>
    <property type="match status" value="1"/>
</dbReference>
<dbReference type="SUPFAM" id="SSF53383">
    <property type="entry name" value="PLP-dependent transferases"/>
    <property type="match status" value="1"/>
</dbReference>
<dbReference type="InterPro" id="IPR015422">
    <property type="entry name" value="PyrdxlP-dep_Trfase_small"/>
</dbReference>
<dbReference type="Pfam" id="PF20710">
    <property type="entry name" value="DUF6824"/>
    <property type="match status" value="1"/>
</dbReference>
<gene>
    <name evidence="3" type="ORF">TrRE_jg7037</name>
</gene>
<evidence type="ECO:0000259" key="2">
    <source>
        <dbReference type="Pfam" id="PF20710"/>
    </source>
</evidence>
<accession>A0A9W7AC46</accession>
<dbReference type="PANTHER" id="PTHR42858:SF1">
    <property type="entry name" value="LD15494P"/>
    <property type="match status" value="1"/>
</dbReference>
<dbReference type="InterPro" id="IPR015424">
    <property type="entry name" value="PyrdxlP-dep_Trfase"/>
</dbReference>
<dbReference type="Gene3D" id="3.90.1150.10">
    <property type="entry name" value="Aspartate Aminotransferase, domain 1"/>
    <property type="match status" value="1"/>
</dbReference>